<dbReference type="SMART" id="SM00387">
    <property type="entry name" value="HATPase_c"/>
    <property type="match status" value="1"/>
</dbReference>
<dbReference type="NCBIfam" id="TIGR00229">
    <property type="entry name" value="sensory_box"/>
    <property type="match status" value="2"/>
</dbReference>
<dbReference type="SUPFAM" id="SSF55785">
    <property type="entry name" value="PYP-like sensor domain (PAS domain)"/>
    <property type="match status" value="3"/>
</dbReference>
<dbReference type="Pfam" id="PF02518">
    <property type="entry name" value="HATPase_c"/>
    <property type="match status" value="1"/>
</dbReference>
<dbReference type="CDD" id="cd00156">
    <property type="entry name" value="REC"/>
    <property type="match status" value="1"/>
</dbReference>
<dbReference type="InterPro" id="IPR003594">
    <property type="entry name" value="HATPase_dom"/>
</dbReference>
<dbReference type="PROSITE" id="PS50109">
    <property type="entry name" value="HIS_KIN"/>
    <property type="match status" value="1"/>
</dbReference>
<comment type="caution">
    <text evidence="10">The sequence shown here is derived from an EMBL/GenBank/DDBJ whole genome shotgun (WGS) entry which is preliminary data.</text>
</comment>
<dbReference type="GO" id="GO:0016020">
    <property type="term" value="C:membrane"/>
    <property type="evidence" value="ECO:0007669"/>
    <property type="project" value="InterPro"/>
</dbReference>
<dbReference type="CDD" id="cd00130">
    <property type="entry name" value="PAS"/>
    <property type="match status" value="2"/>
</dbReference>
<dbReference type="InterPro" id="IPR005467">
    <property type="entry name" value="His_kinase_dom"/>
</dbReference>
<dbReference type="GO" id="GO:0046983">
    <property type="term" value="F:protein dimerization activity"/>
    <property type="evidence" value="ECO:0007669"/>
    <property type="project" value="InterPro"/>
</dbReference>
<dbReference type="PANTHER" id="PTHR24421:SF59">
    <property type="entry name" value="OXYGEN SENSOR HISTIDINE KINASE NREB"/>
    <property type="match status" value="1"/>
</dbReference>
<evidence type="ECO:0000256" key="1">
    <source>
        <dbReference type="ARBA" id="ARBA00022679"/>
    </source>
</evidence>
<proteinExistence type="predicted"/>
<feature type="domain" description="PAC" evidence="9">
    <location>
        <begin position="585"/>
        <end position="637"/>
    </location>
</feature>
<feature type="modified residue" description="4-aspartylphosphate" evidence="4">
    <location>
        <position position="52"/>
    </location>
</feature>
<dbReference type="InterPro" id="IPR011712">
    <property type="entry name" value="Sig_transdc_His_kin_sub3_dim/P"/>
</dbReference>
<keyword evidence="3" id="KW-0902">Two-component regulatory system</keyword>
<dbReference type="PROSITE" id="PS50113">
    <property type="entry name" value="PAC"/>
    <property type="match status" value="2"/>
</dbReference>
<feature type="coiled-coil region" evidence="5">
    <location>
        <begin position="144"/>
        <end position="192"/>
    </location>
</feature>
<gene>
    <name evidence="10" type="ORF">RAMLITH_23685</name>
</gene>
<dbReference type="Pfam" id="PF08448">
    <property type="entry name" value="PAS_4"/>
    <property type="match status" value="1"/>
</dbReference>
<keyword evidence="11" id="KW-1185">Reference proteome</keyword>
<feature type="domain" description="PAC" evidence="9">
    <location>
        <begin position="374"/>
        <end position="426"/>
    </location>
</feature>
<dbReference type="InterPro" id="IPR036890">
    <property type="entry name" value="HATPase_C_sf"/>
</dbReference>
<evidence type="ECO:0000256" key="2">
    <source>
        <dbReference type="ARBA" id="ARBA00022777"/>
    </source>
</evidence>
<dbReference type="PROSITE" id="PS50110">
    <property type="entry name" value="RESPONSE_REGULATORY"/>
    <property type="match status" value="1"/>
</dbReference>
<dbReference type="InterPro" id="IPR001789">
    <property type="entry name" value="Sig_transdc_resp-reg_receiver"/>
</dbReference>
<dbReference type="InterPro" id="IPR035965">
    <property type="entry name" value="PAS-like_dom_sf"/>
</dbReference>
<dbReference type="PROSITE" id="PS50112">
    <property type="entry name" value="PAS"/>
    <property type="match status" value="2"/>
</dbReference>
<keyword evidence="4" id="KW-0597">Phosphoprotein</keyword>
<dbReference type="RefSeq" id="WP_168109964.1">
    <property type="nucleotide sequence ID" value="NZ_VTOX01000012.1"/>
</dbReference>
<dbReference type="Gene3D" id="3.40.50.2300">
    <property type="match status" value="1"/>
</dbReference>
<name>A0A7X6I8X7_9BURK</name>
<feature type="coiled-coil region" evidence="5">
    <location>
        <begin position="628"/>
        <end position="655"/>
    </location>
</feature>
<evidence type="ECO:0000259" key="7">
    <source>
        <dbReference type="PROSITE" id="PS50110"/>
    </source>
</evidence>
<dbReference type="GO" id="GO:0000155">
    <property type="term" value="F:phosphorelay sensor kinase activity"/>
    <property type="evidence" value="ECO:0007669"/>
    <property type="project" value="InterPro"/>
</dbReference>
<dbReference type="InterPro" id="IPR000700">
    <property type="entry name" value="PAS-assoc_C"/>
</dbReference>
<dbReference type="EMBL" id="VTOX01000012">
    <property type="protein sequence ID" value="NKE68830.1"/>
    <property type="molecule type" value="Genomic_DNA"/>
</dbReference>
<dbReference type="SUPFAM" id="SSF55874">
    <property type="entry name" value="ATPase domain of HSP90 chaperone/DNA topoisomerase II/histidine kinase"/>
    <property type="match status" value="1"/>
</dbReference>
<organism evidence="10 11">
    <name type="scientific">Ramlibacter lithotrophicus</name>
    <dbReference type="NCBI Taxonomy" id="2606681"/>
    <lineage>
        <taxon>Bacteria</taxon>
        <taxon>Pseudomonadati</taxon>
        <taxon>Pseudomonadota</taxon>
        <taxon>Betaproteobacteria</taxon>
        <taxon>Burkholderiales</taxon>
        <taxon>Comamonadaceae</taxon>
        <taxon>Ramlibacter</taxon>
    </lineage>
</organism>
<dbReference type="InterPro" id="IPR011006">
    <property type="entry name" value="CheY-like_superfamily"/>
</dbReference>
<dbReference type="InterPro" id="IPR000014">
    <property type="entry name" value="PAS"/>
</dbReference>
<reference evidence="10 11" key="1">
    <citation type="journal article" date="2020" name="Nature">
        <title>Bacterial chemolithoautotrophy via manganese oxidation.</title>
        <authorList>
            <person name="Yu H."/>
            <person name="Leadbetter J.R."/>
        </authorList>
    </citation>
    <scope>NUCLEOTIDE SEQUENCE [LARGE SCALE GENOMIC DNA]</scope>
    <source>
        <strain evidence="10 11">RBP-1</strain>
    </source>
</reference>
<dbReference type="Pfam" id="PF07730">
    <property type="entry name" value="HisKA_3"/>
    <property type="match status" value="1"/>
</dbReference>
<keyword evidence="5" id="KW-0175">Coiled coil</keyword>
<evidence type="ECO:0000256" key="3">
    <source>
        <dbReference type="ARBA" id="ARBA00023012"/>
    </source>
</evidence>
<dbReference type="SUPFAM" id="SSF52172">
    <property type="entry name" value="CheY-like"/>
    <property type="match status" value="1"/>
</dbReference>
<dbReference type="Gene3D" id="3.30.565.10">
    <property type="entry name" value="Histidine kinase-like ATPase, C-terminal domain"/>
    <property type="match status" value="1"/>
</dbReference>
<keyword evidence="2" id="KW-0418">Kinase</keyword>
<dbReference type="InterPro" id="IPR001610">
    <property type="entry name" value="PAC"/>
</dbReference>
<feature type="domain" description="Histidine kinase" evidence="6">
    <location>
        <begin position="663"/>
        <end position="856"/>
    </location>
</feature>
<feature type="domain" description="PAS" evidence="8">
    <location>
        <begin position="299"/>
        <end position="371"/>
    </location>
</feature>
<dbReference type="InterPro" id="IPR050482">
    <property type="entry name" value="Sensor_HK_TwoCompSys"/>
</dbReference>
<sequence length="861" mass="95280">MTRALVVDDRAENRYLLRAVLQARGWAVDEAADGAQALASARATVPDIVVSDLLMPVMDGYTLLRHWEADERLRGVPFVVYTATYTDPDDERLARDLGAAAFVLKPQEPQDLLRLLDTVLERRWPAPPLATPVPAGEDHMRQYSEVLVRKLEEKTAQLERANRQLETDMAARRQAEALAESARAQLSQAFERVTDAFVALDRNWCYTYVNAKAGELFGREPAQLLGKHIWTEFPEGVGQPFHLAYERAMDEQKPLHFESYYGPYDRWFENVVYPSPNGLSIYFHDITVRKEAEAALRESEERLRLALDAAHMGTYDWDIPTGRIIWSRRHEALWGYAAGEFDGTYASFGARVHPQDLAAMNAEVSRCMVAREPFTHEFRVVWPDGSVHWIEGCGEFEFDAAGTAVRMRGVATEITARKQAQERDRQQLAELRRWHELTVGREERVAELKATVDRLLAARGLPPRFGGAAAAAADTDGACEPPAADNGRSRLALLNLLDDQRRAVEALRRSEAGLRLAQARASIGSWELDLAHASVACSDEMRRLFRCGPPAGPVPLAELAHALLPADRCALAPGGVWSLQEPRAARQQLRVRDPDGTITWIECKGETELGQDGRPVRVSGTAQDVTERQHLLERLAESNEQLRALAARMDRLREEESSRLSRELHDELGQALAGLKLDLATLHARLAADEPAAAERIRGMQAQIDGLVRTTRDIARRLRPRVLDDLGLLPALEAQAGEICRRMGARYELVSDVPNEALADPALATAVYRVVQEALTNIARHAAATRVDIAVLGQPGWLTVEVRDNGKGLAQPTHPGRATLGLLGMQERAAAVGGQVTVEGFPGQGTVVTLRVPLGTRTEAA</sequence>
<dbReference type="AlphaFoldDB" id="A0A7X6I8X7"/>
<dbReference type="Gene3D" id="2.10.70.100">
    <property type="match status" value="2"/>
</dbReference>
<accession>A0A7X6I8X7</accession>
<dbReference type="Gene3D" id="1.20.5.1930">
    <property type="match status" value="1"/>
</dbReference>
<dbReference type="InterPro" id="IPR013656">
    <property type="entry name" value="PAS_4"/>
</dbReference>
<evidence type="ECO:0000313" key="10">
    <source>
        <dbReference type="EMBL" id="NKE68830.1"/>
    </source>
</evidence>
<dbReference type="Proteomes" id="UP000521868">
    <property type="component" value="Unassembled WGS sequence"/>
</dbReference>
<dbReference type="SMART" id="SM00448">
    <property type="entry name" value="REC"/>
    <property type="match status" value="1"/>
</dbReference>
<evidence type="ECO:0000256" key="5">
    <source>
        <dbReference type="SAM" id="Coils"/>
    </source>
</evidence>
<dbReference type="SMART" id="SM00091">
    <property type="entry name" value="PAS"/>
    <property type="match status" value="2"/>
</dbReference>
<feature type="domain" description="PAS" evidence="8">
    <location>
        <begin position="182"/>
        <end position="233"/>
    </location>
</feature>
<dbReference type="Gene3D" id="3.30.450.20">
    <property type="entry name" value="PAS domain"/>
    <property type="match status" value="3"/>
</dbReference>
<evidence type="ECO:0000313" key="11">
    <source>
        <dbReference type="Proteomes" id="UP000521868"/>
    </source>
</evidence>
<dbReference type="InterPro" id="IPR013655">
    <property type="entry name" value="PAS_fold_3"/>
</dbReference>
<evidence type="ECO:0000259" key="8">
    <source>
        <dbReference type="PROSITE" id="PS50112"/>
    </source>
</evidence>
<evidence type="ECO:0000259" key="6">
    <source>
        <dbReference type="PROSITE" id="PS50109"/>
    </source>
</evidence>
<feature type="domain" description="Response regulatory" evidence="7">
    <location>
        <begin position="3"/>
        <end position="120"/>
    </location>
</feature>
<keyword evidence="1" id="KW-0808">Transferase</keyword>
<dbReference type="SMART" id="SM00086">
    <property type="entry name" value="PAC"/>
    <property type="match status" value="2"/>
</dbReference>
<evidence type="ECO:0000256" key="4">
    <source>
        <dbReference type="PROSITE-ProRule" id="PRU00169"/>
    </source>
</evidence>
<protein>
    <submittedName>
        <fullName evidence="10">PAS domain-containing protein</fullName>
    </submittedName>
</protein>
<dbReference type="Pfam" id="PF08447">
    <property type="entry name" value="PAS_3"/>
    <property type="match status" value="1"/>
</dbReference>
<dbReference type="Pfam" id="PF00072">
    <property type="entry name" value="Response_reg"/>
    <property type="match status" value="1"/>
</dbReference>
<dbReference type="PANTHER" id="PTHR24421">
    <property type="entry name" value="NITRATE/NITRITE SENSOR PROTEIN NARX-RELATED"/>
    <property type="match status" value="1"/>
</dbReference>
<dbReference type="CDD" id="cd16917">
    <property type="entry name" value="HATPase_UhpB-NarQ-NarX-like"/>
    <property type="match status" value="1"/>
</dbReference>
<evidence type="ECO:0000259" key="9">
    <source>
        <dbReference type="PROSITE" id="PS50113"/>
    </source>
</evidence>